<name>A0A1G9I8W8_9BACT</name>
<dbReference type="AlphaFoldDB" id="A0A1G9I8W8"/>
<dbReference type="Proteomes" id="UP000199053">
    <property type="component" value="Unassembled WGS sequence"/>
</dbReference>
<gene>
    <name evidence="2" type="ORF">SAMN05660337_2490</name>
</gene>
<keyword evidence="3" id="KW-1185">Reference proteome</keyword>
<dbReference type="OrthoDB" id="9810508at2"/>
<sequence length="215" mass="24146">MKIKVKPSLVAAPMAFFYKALTKTLRFEVEGLENLIEIMDRKEPVMLALWHNELFALTSYGMTKGFPYVTMASDSRDGQIITETLERLGFKVARGSSTRGGVKAMLGMTRLMKREGCIGIITVDGPKGPRHKVKQGILAIAQKTDSLIIPMRGYVENPMVFKKSWDHFEVAKPFSRCKVFMDKPFKVTDQKLSPEILESEASKIEAAMYNLGNGF</sequence>
<feature type="domain" description="DUF374" evidence="1">
    <location>
        <begin position="65"/>
        <end position="130"/>
    </location>
</feature>
<dbReference type="RefSeq" id="WP_092161555.1">
    <property type="nucleotide sequence ID" value="NZ_FNGA01000003.1"/>
</dbReference>
<reference evidence="3" key="1">
    <citation type="submission" date="2016-10" db="EMBL/GenBank/DDBJ databases">
        <authorList>
            <person name="Varghese N."/>
            <person name="Submissions S."/>
        </authorList>
    </citation>
    <scope>NUCLEOTIDE SEQUENCE [LARGE SCALE GENOMIC DNA]</scope>
    <source>
        <strain evidence="3">DSM 16995</strain>
    </source>
</reference>
<organism evidence="2 3">
    <name type="scientific">Maridesulfovibrio ferrireducens</name>
    <dbReference type="NCBI Taxonomy" id="246191"/>
    <lineage>
        <taxon>Bacteria</taxon>
        <taxon>Pseudomonadati</taxon>
        <taxon>Thermodesulfobacteriota</taxon>
        <taxon>Desulfovibrionia</taxon>
        <taxon>Desulfovibrionales</taxon>
        <taxon>Desulfovibrionaceae</taxon>
        <taxon>Maridesulfovibrio</taxon>
    </lineage>
</organism>
<evidence type="ECO:0000313" key="2">
    <source>
        <dbReference type="EMBL" id="SDL21697.1"/>
    </source>
</evidence>
<dbReference type="CDD" id="cd07983">
    <property type="entry name" value="LPLAT_DUF374-like"/>
    <property type="match status" value="1"/>
</dbReference>
<dbReference type="InterPro" id="IPR007172">
    <property type="entry name" value="DUF374"/>
</dbReference>
<evidence type="ECO:0000313" key="3">
    <source>
        <dbReference type="Proteomes" id="UP000199053"/>
    </source>
</evidence>
<protein>
    <recommendedName>
        <fullName evidence="1">DUF374 domain-containing protein</fullName>
    </recommendedName>
</protein>
<accession>A0A1G9I8W8</accession>
<dbReference type="STRING" id="246191.SAMN05660337_2490"/>
<evidence type="ECO:0000259" key="1">
    <source>
        <dbReference type="Pfam" id="PF04028"/>
    </source>
</evidence>
<proteinExistence type="predicted"/>
<dbReference type="EMBL" id="FNGA01000003">
    <property type="protein sequence ID" value="SDL21697.1"/>
    <property type="molecule type" value="Genomic_DNA"/>
</dbReference>
<dbReference type="Pfam" id="PF04028">
    <property type="entry name" value="DUF374"/>
    <property type="match status" value="1"/>
</dbReference>